<dbReference type="PRINTS" id="PR00723">
    <property type="entry name" value="SUBTILISIN"/>
</dbReference>
<evidence type="ECO:0000256" key="6">
    <source>
        <dbReference type="SAM" id="MobiDB-lite"/>
    </source>
</evidence>
<evidence type="ECO:0000256" key="1">
    <source>
        <dbReference type="ARBA" id="ARBA00022670"/>
    </source>
</evidence>
<organism evidence="8">
    <name type="scientific">Bradyrhizobium quebecense</name>
    <dbReference type="NCBI Taxonomy" id="2748629"/>
    <lineage>
        <taxon>Bacteria</taxon>
        <taxon>Pseudomonadati</taxon>
        <taxon>Pseudomonadota</taxon>
        <taxon>Alphaproteobacteria</taxon>
        <taxon>Hyphomicrobiales</taxon>
        <taxon>Nitrobacteraceae</taxon>
        <taxon>Bradyrhizobium</taxon>
    </lineage>
</organism>
<evidence type="ECO:0000313" key="8">
    <source>
        <dbReference type="EMBL" id="NVL11262.1"/>
    </source>
</evidence>
<dbReference type="InterPro" id="IPR008979">
    <property type="entry name" value="Galactose-bd-like_sf"/>
</dbReference>
<dbReference type="Gene3D" id="2.60.120.380">
    <property type="match status" value="1"/>
</dbReference>
<evidence type="ECO:0000259" key="7">
    <source>
        <dbReference type="Pfam" id="PF00082"/>
    </source>
</evidence>
<keyword evidence="3 5" id="KW-0720">Serine protease</keyword>
<dbReference type="CDD" id="cd04842">
    <property type="entry name" value="Peptidases_S8_Kp43_protease"/>
    <property type="match status" value="1"/>
</dbReference>
<evidence type="ECO:0000256" key="5">
    <source>
        <dbReference type="PROSITE-ProRule" id="PRU01240"/>
    </source>
</evidence>
<dbReference type="InterPro" id="IPR015500">
    <property type="entry name" value="Peptidase_S8_subtilisin-rel"/>
</dbReference>
<protein>
    <submittedName>
        <fullName evidence="8">S8 family serine peptidase</fullName>
    </submittedName>
</protein>
<feature type="region of interest" description="Disordered" evidence="6">
    <location>
        <begin position="322"/>
        <end position="341"/>
    </location>
</feature>
<dbReference type="InterPro" id="IPR022398">
    <property type="entry name" value="Peptidase_S8_His-AS"/>
</dbReference>
<evidence type="ECO:0000256" key="4">
    <source>
        <dbReference type="PIRSR" id="PIRSR615500-1"/>
    </source>
</evidence>
<evidence type="ECO:0000256" key="2">
    <source>
        <dbReference type="ARBA" id="ARBA00022801"/>
    </source>
</evidence>
<feature type="domain" description="Peptidase S8/S53" evidence="7">
    <location>
        <begin position="288"/>
        <end position="627"/>
    </location>
</feature>
<dbReference type="Gene3D" id="3.40.50.200">
    <property type="entry name" value="Peptidase S8/S53 domain"/>
    <property type="match status" value="1"/>
</dbReference>
<dbReference type="PANTHER" id="PTHR43399">
    <property type="entry name" value="SUBTILISIN-RELATED"/>
    <property type="match status" value="1"/>
</dbReference>
<evidence type="ECO:0000256" key="3">
    <source>
        <dbReference type="ARBA" id="ARBA00022825"/>
    </source>
</evidence>
<keyword evidence="1 5" id="KW-0645">Protease</keyword>
<dbReference type="InterPro" id="IPR051048">
    <property type="entry name" value="Peptidase_S8/S53_subtilisin"/>
</dbReference>
<keyword evidence="2 5" id="KW-0378">Hydrolase</keyword>
<name>A0A974ADU6_9BRAD</name>
<dbReference type="InterPro" id="IPR034058">
    <property type="entry name" value="TagA/B/C/D_pept_dom"/>
</dbReference>
<dbReference type="InterPro" id="IPR036852">
    <property type="entry name" value="Peptidase_S8/S53_dom_sf"/>
</dbReference>
<comment type="caution">
    <text evidence="8">The sequence shown here is derived from an EMBL/GenBank/DDBJ whole genome shotgun (WGS) entry which is preliminary data.</text>
</comment>
<dbReference type="SUPFAM" id="SSF52743">
    <property type="entry name" value="Subtilisin-like"/>
    <property type="match status" value="1"/>
</dbReference>
<feature type="active site" description="Charge relay system" evidence="4 5">
    <location>
        <position position="565"/>
    </location>
</feature>
<dbReference type="GO" id="GO:0004252">
    <property type="term" value="F:serine-type endopeptidase activity"/>
    <property type="evidence" value="ECO:0007669"/>
    <property type="project" value="UniProtKB-UniRule"/>
</dbReference>
<comment type="similarity">
    <text evidence="5">Belongs to the peptidase S8 family.</text>
</comment>
<dbReference type="Pfam" id="PF00082">
    <property type="entry name" value="Peptidase_S8"/>
    <property type="match status" value="1"/>
</dbReference>
<sequence>MTKFRVKAFFMHERERAAAAQAASVGTIANIEWTDGYLIGIVEEAKIPELMNDGLVITPIEMLEQTDDPKLPPSRSVRSASLLARKQGTRPLGTSSVDKSLAAKIRSVITQSPQFYVVRLNGPLTEMRRDALRDTGVSLLERLSNNKYTARLAKDEVEKLASQPFVDSIRLYSEEDTLSATNNKSVGVSRSTAANGVNFTVVHAVRLHRAEDIATVVVWLRRINVSPLWEKGDVIGVALSQGGSEVAELAKLPEVASIEEIFPARPLDSLARGILRLEDKGQSLGFEGEGQIIGIADTGLDERHPDFEGRIVQIVAKGRIGPPADTSDPEGHGTHVAGCALGDGRNSNGEVKGAAPKAKLFFQSILDENGGLGGLPLDLGQLFDEAYQAGVRVHNNSWGAFGYARYSATSLDVDRFAAAHPDMLIVIAAGNDGLSTPRVRGTKTNSKAGFVDWPSVAAPATAKNGLTVGASRSCRSEGGYAKLTFGQAWNDRYPNAPTADDFVSGNPDCLAAFSSRGPSDDQRIKPDVVAPGTDIAAARSSTAPLYKFWGPYPNNSKYAYMGGTSMAAPYVAGCAALLREYFIKQAGWATPSAALLKATLINGTKRLAGYDAVAALNGEPNFHQGFGRVDMANSIPSPLSPDLKLVYVDSWKTPQIFGKTGQRFRWQIKAGDKLPLRACLAWTDVPLRGLQNQLFLLLDDENGKKFSGNSNAAATLKISGMIADPNNNVQIIRVDKVSPGTFTIVVTATNLLQPPQAFALVVTGDLQSSLSPVP</sequence>
<dbReference type="InterPro" id="IPR000209">
    <property type="entry name" value="Peptidase_S8/S53_dom"/>
</dbReference>
<feature type="active site" description="Charge relay system" evidence="4 5">
    <location>
        <position position="297"/>
    </location>
</feature>
<dbReference type="RefSeq" id="WP_176534236.1">
    <property type="nucleotide sequence ID" value="NZ_CP088022.1"/>
</dbReference>
<dbReference type="PROSITE" id="PS00137">
    <property type="entry name" value="SUBTILASE_HIS"/>
    <property type="match status" value="1"/>
</dbReference>
<dbReference type="PANTHER" id="PTHR43399:SF5">
    <property type="entry name" value="PEPTIDASE S8 FAMILY WITH PROTEASE-ASSOCIATED DOMAIN"/>
    <property type="match status" value="1"/>
</dbReference>
<dbReference type="PROSITE" id="PS51892">
    <property type="entry name" value="SUBTILASE"/>
    <property type="match status" value="1"/>
</dbReference>
<dbReference type="AlphaFoldDB" id="A0A974ADU6"/>
<feature type="active site" description="Charge relay system" evidence="4 5">
    <location>
        <position position="332"/>
    </location>
</feature>
<gene>
    <name evidence="8" type="ORF">HU230_37545</name>
</gene>
<dbReference type="PROSITE" id="PS00138">
    <property type="entry name" value="SUBTILASE_SER"/>
    <property type="match status" value="1"/>
</dbReference>
<accession>A0A974ADU6</accession>
<reference evidence="8" key="1">
    <citation type="submission" date="2020-06" db="EMBL/GenBank/DDBJ databases">
        <title>Whole Genome Sequence of Bradyrhizobium sp. Strain 66S1MB.</title>
        <authorList>
            <person name="Bromfield E."/>
            <person name="Cloutier S."/>
        </authorList>
    </citation>
    <scope>NUCLEOTIDE SEQUENCE</scope>
    <source>
        <strain evidence="8">66S1MB</strain>
    </source>
</reference>
<dbReference type="InterPro" id="IPR023828">
    <property type="entry name" value="Peptidase_S8_Ser-AS"/>
</dbReference>
<dbReference type="EMBL" id="JABWSX010000001">
    <property type="protein sequence ID" value="NVL11262.1"/>
    <property type="molecule type" value="Genomic_DNA"/>
</dbReference>
<dbReference type="SUPFAM" id="SSF49785">
    <property type="entry name" value="Galactose-binding domain-like"/>
    <property type="match status" value="1"/>
</dbReference>
<dbReference type="GO" id="GO:0006508">
    <property type="term" value="P:proteolysis"/>
    <property type="evidence" value="ECO:0007669"/>
    <property type="project" value="UniProtKB-KW"/>
</dbReference>
<proteinExistence type="inferred from homology"/>